<dbReference type="EMBL" id="JAEAOA010000457">
    <property type="protein sequence ID" value="KAK3600324.1"/>
    <property type="molecule type" value="Genomic_DNA"/>
</dbReference>
<reference evidence="1" key="1">
    <citation type="journal article" date="2021" name="Genome Biol. Evol.">
        <title>A High-Quality Reference Genome for a Parasitic Bivalve with Doubly Uniparental Inheritance (Bivalvia: Unionida).</title>
        <authorList>
            <person name="Smith C.H."/>
        </authorList>
    </citation>
    <scope>NUCLEOTIDE SEQUENCE</scope>
    <source>
        <strain evidence="1">CHS0354</strain>
    </source>
</reference>
<evidence type="ECO:0000313" key="2">
    <source>
        <dbReference type="Proteomes" id="UP001195483"/>
    </source>
</evidence>
<comment type="caution">
    <text evidence="1">The sequence shown here is derived from an EMBL/GenBank/DDBJ whole genome shotgun (WGS) entry which is preliminary data.</text>
</comment>
<sequence length="118" mass="13339">MEFLWVPSHIQLHGNDAADQAASKALLLGNADKLNCTTFNPKLIATQNGPRYPATLEHIFNHCPTYSTQRAKFHQKQQHINLPTNYPALLNPTKNPSIEITHTNIIEFLAEIKKLENI</sequence>
<dbReference type="AlphaFoldDB" id="A0AAE0SYA5"/>
<protein>
    <recommendedName>
        <fullName evidence="3">RNase H type-1 domain-containing protein</fullName>
    </recommendedName>
</protein>
<reference evidence="1" key="3">
    <citation type="submission" date="2023-05" db="EMBL/GenBank/DDBJ databases">
        <authorList>
            <person name="Smith C.H."/>
        </authorList>
    </citation>
    <scope>NUCLEOTIDE SEQUENCE</scope>
    <source>
        <strain evidence="1">CHS0354</strain>
        <tissue evidence="1">Mantle</tissue>
    </source>
</reference>
<evidence type="ECO:0000313" key="1">
    <source>
        <dbReference type="EMBL" id="KAK3600324.1"/>
    </source>
</evidence>
<reference evidence="1" key="2">
    <citation type="journal article" date="2021" name="Genome Biol. Evol.">
        <title>Developing a high-quality reference genome for a parasitic bivalve with doubly uniparental inheritance (Bivalvia: Unionida).</title>
        <authorList>
            <person name="Smith C.H."/>
        </authorList>
    </citation>
    <scope>NUCLEOTIDE SEQUENCE</scope>
    <source>
        <strain evidence="1">CHS0354</strain>
        <tissue evidence="1">Mantle</tissue>
    </source>
</reference>
<evidence type="ECO:0008006" key="3">
    <source>
        <dbReference type="Google" id="ProtNLM"/>
    </source>
</evidence>
<organism evidence="1 2">
    <name type="scientific">Potamilus streckersoni</name>
    <dbReference type="NCBI Taxonomy" id="2493646"/>
    <lineage>
        <taxon>Eukaryota</taxon>
        <taxon>Metazoa</taxon>
        <taxon>Spiralia</taxon>
        <taxon>Lophotrochozoa</taxon>
        <taxon>Mollusca</taxon>
        <taxon>Bivalvia</taxon>
        <taxon>Autobranchia</taxon>
        <taxon>Heteroconchia</taxon>
        <taxon>Palaeoheterodonta</taxon>
        <taxon>Unionida</taxon>
        <taxon>Unionoidea</taxon>
        <taxon>Unionidae</taxon>
        <taxon>Ambleminae</taxon>
        <taxon>Lampsilini</taxon>
        <taxon>Potamilus</taxon>
    </lineage>
</organism>
<gene>
    <name evidence="1" type="ORF">CHS0354_006687</name>
</gene>
<name>A0AAE0SYA5_9BIVA</name>
<accession>A0AAE0SYA5</accession>
<dbReference type="Proteomes" id="UP001195483">
    <property type="component" value="Unassembled WGS sequence"/>
</dbReference>
<keyword evidence="2" id="KW-1185">Reference proteome</keyword>
<proteinExistence type="predicted"/>